<keyword evidence="2" id="KW-0698">rRNA processing</keyword>
<evidence type="ECO:0000256" key="5">
    <source>
        <dbReference type="ARBA" id="ARBA00022691"/>
    </source>
</evidence>
<evidence type="ECO:0000313" key="7">
    <source>
        <dbReference type="EMBL" id="CRX39233.1"/>
    </source>
</evidence>
<dbReference type="GO" id="GO:0032259">
    <property type="term" value="P:methylation"/>
    <property type="evidence" value="ECO:0007669"/>
    <property type="project" value="UniProtKB-KW"/>
</dbReference>
<dbReference type="InterPro" id="IPR008189">
    <property type="entry name" value="rRNA_ssu_MeTfrase_I"/>
</dbReference>
<evidence type="ECO:0000256" key="4">
    <source>
        <dbReference type="ARBA" id="ARBA00022679"/>
    </source>
</evidence>
<dbReference type="AlphaFoldDB" id="A0A0H5DSG2"/>
<evidence type="ECO:0000256" key="3">
    <source>
        <dbReference type="ARBA" id="ARBA00022603"/>
    </source>
</evidence>
<proteinExistence type="predicted"/>
<dbReference type="SUPFAM" id="SSF53790">
    <property type="entry name" value="Tetrapyrrole methylase"/>
    <property type="match status" value="1"/>
</dbReference>
<dbReference type="RefSeq" id="WP_098039099.1">
    <property type="nucleotide sequence ID" value="NZ_CWGJ01000026.1"/>
</dbReference>
<evidence type="ECO:0000259" key="6">
    <source>
        <dbReference type="Pfam" id="PF00590"/>
    </source>
</evidence>
<keyword evidence="4" id="KW-0808">Transferase</keyword>
<dbReference type="InterPro" id="IPR014777">
    <property type="entry name" value="4pyrrole_Mease_sub1"/>
</dbReference>
<evidence type="ECO:0000313" key="8">
    <source>
        <dbReference type="Proteomes" id="UP000220251"/>
    </source>
</evidence>
<dbReference type="InterPro" id="IPR035996">
    <property type="entry name" value="4pyrrol_Methylase_sf"/>
</dbReference>
<evidence type="ECO:0000256" key="1">
    <source>
        <dbReference type="ARBA" id="ARBA00022490"/>
    </source>
</evidence>
<name>A0A0H5DSG2_9BACT</name>
<dbReference type="GO" id="GO:0008168">
    <property type="term" value="F:methyltransferase activity"/>
    <property type="evidence" value="ECO:0007669"/>
    <property type="project" value="UniProtKB-KW"/>
</dbReference>
<keyword evidence="3" id="KW-0489">Methyltransferase</keyword>
<keyword evidence="5" id="KW-0949">S-adenosyl-L-methionine</keyword>
<accession>A0A0H5DSG2</accession>
<dbReference type="GO" id="GO:0006364">
    <property type="term" value="P:rRNA processing"/>
    <property type="evidence" value="ECO:0007669"/>
    <property type="project" value="UniProtKB-KW"/>
</dbReference>
<dbReference type="EMBL" id="CWGJ01000026">
    <property type="protein sequence ID" value="CRX39233.1"/>
    <property type="molecule type" value="Genomic_DNA"/>
</dbReference>
<dbReference type="Gene3D" id="3.30.950.10">
    <property type="entry name" value="Methyltransferase, Cobalt-precorrin-4 Transmethylase, Domain 2"/>
    <property type="match status" value="1"/>
</dbReference>
<dbReference type="InterPro" id="IPR014776">
    <property type="entry name" value="4pyrrole_Mease_sub2"/>
</dbReference>
<dbReference type="Gene3D" id="3.40.1010.10">
    <property type="entry name" value="Cobalt-precorrin-4 Transmethylase, Domain 1"/>
    <property type="match status" value="1"/>
</dbReference>
<keyword evidence="8" id="KW-1185">Reference proteome</keyword>
<evidence type="ECO:0000256" key="2">
    <source>
        <dbReference type="ARBA" id="ARBA00022552"/>
    </source>
</evidence>
<dbReference type="Pfam" id="PF00590">
    <property type="entry name" value="TP_methylase"/>
    <property type="match status" value="1"/>
</dbReference>
<protein>
    <recommendedName>
        <fullName evidence="6">Tetrapyrrole methylase domain-containing protein</fullName>
    </recommendedName>
</protein>
<dbReference type="CDD" id="cd11649">
    <property type="entry name" value="RsmI_like"/>
    <property type="match status" value="1"/>
</dbReference>
<dbReference type="Proteomes" id="UP000220251">
    <property type="component" value="Unassembled WGS sequence"/>
</dbReference>
<organism evidence="7 8">
    <name type="scientific">Estrella lausannensis</name>
    <dbReference type="NCBI Taxonomy" id="483423"/>
    <lineage>
        <taxon>Bacteria</taxon>
        <taxon>Pseudomonadati</taxon>
        <taxon>Chlamydiota</taxon>
        <taxon>Chlamydiia</taxon>
        <taxon>Parachlamydiales</taxon>
        <taxon>Candidatus Criblamydiaceae</taxon>
        <taxon>Estrella</taxon>
    </lineage>
</organism>
<dbReference type="OrthoDB" id="9809084at2"/>
<keyword evidence="1" id="KW-0963">Cytoplasm</keyword>
<dbReference type="InterPro" id="IPR000878">
    <property type="entry name" value="4pyrrol_Mease"/>
</dbReference>
<sequence>MALKRGALVILPNLIGEAAVKENLPDAVEKEVASLDGLIAESETAGRRFLGHFIKDRAAQVPIAVFTKKTKDEDIDFYLEPIQKGEKWGLVSDAGLPCIADPGSKLVMRARKVGVKVKALPGPSSIMLSLQLSGLSGQHFTFHGYLPKEHPPLIKKIREMEKTMKATGATQIMIEAPYRNGSLLNLLLENLADDTLLSVMWDLTLPSEGGMTESVATWKKLAKPQLDKRPSVFLIGKE</sequence>
<reference evidence="8" key="1">
    <citation type="submission" date="2015-06" db="EMBL/GenBank/DDBJ databases">
        <authorList>
            <person name="Bertelli C."/>
        </authorList>
    </citation>
    <scope>NUCLEOTIDE SEQUENCE [LARGE SCALE GENOMIC DNA]</scope>
    <source>
        <strain evidence="8">CRIB-30</strain>
    </source>
</reference>
<feature type="domain" description="Tetrapyrrole methylase" evidence="6">
    <location>
        <begin position="66"/>
        <end position="208"/>
    </location>
</feature>
<dbReference type="PANTHER" id="PTHR46111">
    <property type="entry name" value="RIBOSOMAL RNA SMALL SUBUNIT METHYLTRANSFERASE I"/>
    <property type="match status" value="1"/>
</dbReference>
<gene>
    <name evidence="7" type="ORF">ELAC_1908</name>
</gene>
<dbReference type="PANTHER" id="PTHR46111:SF2">
    <property type="entry name" value="SAM-DEPENDENT METHYLTRANSFERASE"/>
    <property type="match status" value="1"/>
</dbReference>